<organism evidence="1 2">
    <name type="scientific">Pseudoalteromonas qingdaonensis</name>
    <dbReference type="NCBI Taxonomy" id="3131913"/>
    <lineage>
        <taxon>Bacteria</taxon>
        <taxon>Pseudomonadati</taxon>
        <taxon>Pseudomonadota</taxon>
        <taxon>Gammaproteobacteria</taxon>
        <taxon>Alteromonadales</taxon>
        <taxon>Pseudoalteromonadaceae</taxon>
        <taxon>Pseudoalteromonas</taxon>
    </lineage>
</organism>
<dbReference type="Proteomes" id="UP001447008">
    <property type="component" value="Unassembled WGS sequence"/>
</dbReference>
<protein>
    <submittedName>
        <fullName evidence="1">DUF924 family protein</fullName>
    </submittedName>
</protein>
<keyword evidence="2" id="KW-1185">Reference proteome</keyword>
<accession>A0ABU9MV33</accession>
<gene>
    <name evidence="1" type="ORF">WCN91_06840</name>
</gene>
<dbReference type="Gene3D" id="1.25.40.10">
    <property type="entry name" value="Tetratricopeptide repeat domain"/>
    <property type="match status" value="1"/>
</dbReference>
<proteinExistence type="predicted"/>
<dbReference type="InterPro" id="IPR010323">
    <property type="entry name" value="DUF924"/>
</dbReference>
<dbReference type="Pfam" id="PF06041">
    <property type="entry name" value="DUF924"/>
    <property type="match status" value="1"/>
</dbReference>
<dbReference type="SUPFAM" id="SSF48452">
    <property type="entry name" value="TPR-like"/>
    <property type="match status" value="1"/>
</dbReference>
<evidence type="ECO:0000313" key="1">
    <source>
        <dbReference type="EMBL" id="MEM0515145.1"/>
    </source>
</evidence>
<dbReference type="RefSeq" id="WP_342677544.1">
    <property type="nucleotide sequence ID" value="NZ_JBCGCU010000005.1"/>
</dbReference>
<dbReference type="Gene3D" id="1.20.58.320">
    <property type="entry name" value="TPR-like"/>
    <property type="match status" value="1"/>
</dbReference>
<name>A0ABU9MV33_9GAMM</name>
<dbReference type="EMBL" id="JBCGCU010000005">
    <property type="protein sequence ID" value="MEM0515145.1"/>
    <property type="molecule type" value="Genomic_DNA"/>
</dbReference>
<reference evidence="1 2" key="1">
    <citation type="submission" date="2024-03" db="EMBL/GenBank/DDBJ databases">
        <title>Pseudoalteromonas qingdaonensis sp. nov., isolated from the intestines of marine benthic organisms.</title>
        <authorList>
            <person name="Lin X."/>
            <person name="Fang S."/>
            <person name="Hu X."/>
        </authorList>
    </citation>
    <scope>NUCLEOTIDE SEQUENCE [LARGE SCALE GENOMIC DNA]</scope>
    <source>
        <strain evidence="1 2">YIC-827</strain>
    </source>
</reference>
<evidence type="ECO:0000313" key="2">
    <source>
        <dbReference type="Proteomes" id="UP001447008"/>
    </source>
</evidence>
<sequence length="176" mass="20543">MDFQSVYDFWFYQCQPEDWFKKSEGFDAQVTELFAETHRAASRGELYQWRRSAKGALCEIIVLDQFSRNIYRDTASAFAQDAQALCLAQHALEKGYDLLLTEQERSFLYMPYMHSESTAIHILAEHLFRPLESYSYELARKAIIDRFGRYPHRNAILGCRSPPEEQAFLETPSSGF</sequence>
<comment type="caution">
    <text evidence="1">The sequence shown here is derived from an EMBL/GenBank/DDBJ whole genome shotgun (WGS) entry which is preliminary data.</text>
</comment>
<dbReference type="InterPro" id="IPR011990">
    <property type="entry name" value="TPR-like_helical_dom_sf"/>
</dbReference>